<keyword evidence="1" id="KW-0812">Transmembrane</keyword>
<keyword evidence="1" id="KW-0472">Membrane</keyword>
<feature type="transmembrane region" description="Helical" evidence="1">
    <location>
        <begin position="58"/>
        <end position="78"/>
    </location>
</feature>
<accession>A0ABY7EC12</accession>
<protein>
    <submittedName>
        <fullName evidence="2">Uncharacterized protein</fullName>
    </submittedName>
</protein>
<gene>
    <name evidence="2" type="ORF">MAR_017523</name>
</gene>
<evidence type="ECO:0000313" key="3">
    <source>
        <dbReference type="Proteomes" id="UP001164746"/>
    </source>
</evidence>
<organism evidence="2 3">
    <name type="scientific">Mya arenaria</name>
    <name type="common">Soft-shell clam</name>
    <dbReference type="NCBI Taxonomy" id="6604"/>
    <lineage>
        <taxon>Eukaryota</taxon>
        <taxon>Metazoa</taxon>
        <taxon>Spiralia</taxon>
        <taxon>Lophotrochozoa</taxon>
        <taxon>Mollusca</taxon>
        <taxon>Bivalvia</taxon>
        <taxon>Autobranchia</taxon>
        <taxon>Heteroconchia</taxon>
        <taxon>Euheterodonta</taxon>
        <taxon>Imparidentia</taxon>
        <taxon>Neoheterodontei</taxon>
        <taxon>Myida</taxon>
        <taxon>Myoidea</taxon>
        <taxon>Myidae</taxon>
        <taxon>Mya</taxon>
    </lineage>
</organism>
<dbReference type="Proteomes" id="UP001164746">
    <property type="component" value="Chromosome 6"/>
</dbReference>
<feature type="non-terminal residue" evidence="2">
    <location>
        <position position="79"/>
    </location>
</feature>
<keyword evidence="1" id="KW-1133">Transmembrane helix</keyword>
<proteinExistence type="predicted"/>
<evidence type="ECO:0000256" key="1">
    <source>
        <dbReference type="SAM" id="Phobius"/>
    </source>
</evidence>
<dbReference type="EMBL" id="CP111017">
    <property type="protein sequence ID" value="WAR07565.1"/>
    <property type="molecule type" value="Genomic_DNA"/>
</dbReference>
<evidence type="ECO:0000313" key="2">
    <source>
        <dbReference type="EMBL" id="WAR07565.1"/>
    </source>
</evidence>
<name>A0ABY7EC12_MYAAR</name>
<reference evidence="2" key="1">
    <citation type="submission" date="2022-11" db="EMBL/GenBank/DDBJ databases">
        <title>Centuries of genome instability and evolution in soft-shell clam transmissible cancer (bioRxiv).</title>
        <authorList>
            <person name="Hart S.F.M."/>
            <person name="Yonemitsu M.A."/>
            <person name="Giersch R.M."/>
            <person name="Beal B.F."/>
            <person name="Arriagada G."/>
            <person name="Davis B.W."/>
            <person name="Ostrander E.A."/>
            <person name="Goff S.P."/>
            <person name="Metzger M.J."/>
        </authorList>
    </citation>
    <scope>NUCLEOTIDE SEQUENCE</scope>
    <source>
        <strain evidence="2">MELC-2E11</strain>
        <tissue evidence="2">Siphon/mantle</tissue>
    </source>
</reference>
<keyword evidence="3" id="KW-1185">Reference proteome</keyword>
<sequence>MFGVNISSASFTLTNVSIEGVPITNCFRSSFVALTLKGKEDYHQKKLATVSEVGVPEWAIVLLVLAFGTILVLVALIYR</sequence>